<sequence length="300" mass="33951">MANNTEIKKLQQHLALLREEYSKLQKKYNDLEIKYNAIAASSGDNTEDTFAFRLLNHVSNLYGSPLYSDIKIKLFNKDINGHKLVLSARSDLWNESVLSKKNELDWSDIDAEVGVAIIKWIYTSNLEVSSVEFSLDVLKKAHELNLNNLVESCEQYLISNINIRNCVKLYTVAETVNANRLLNYCSGLLSTHWDDLNASDFEHMSGPLLYKMLKSKTPYPLHSAIRLDREDVVFLCLVENSSKVSDFLVHILDLNLNFGNQGNQNFGNPAVSTTIPYFGYQSISCSAQPVSIFEPVLPDC</sequence>
<gene>
    <name evidence="3" type="ORF">HHI36_021758</name>
</gene>
<feature type="domain" description="BTB" evidence="2">
    <location>
        <begin position="68"/>
        <end position="130"/>
    </location>
</feature>
<evidence type="ECO:0000313" key="4">
    <source>
        <dbReference type="Proteomes" id="UP001516400"/>
    </source>
</evidence>
<feature type="coiled-coil region" evidence="1">
    <location>
        <begin position="7"/>
        <end position="34"/>
    </location>
</feature>
<dbReference type="InterPro" id="IPR049763">
    <property type="entry name" value="ANKFY1_BACK"/>
</dbReference>
<dbReference type="SUPFAM" id="SSF54695">
    <property type="entry name" value="POZ domain"/>
    <property type="match status" value="1"/>
</dbReference>
<dbReference type="PANTHER" id="PTHR24413">
    <property type="entry name" value="SPECKLE-TYPE POZ PROTEIN"/>
    <property type="match status" value="1"/>
</dbReference>
<reference evidence="3 4" key="1">
    <citation type="journal article" date="2021" name="BMC Biol.">
        <title>Horizontally acquired antibacterial genes associated with adaptive radiation of ladybird beetles.</title>
        <authorList>
            <person name="Li H.S."/>
            <person name="Tang X.F."/>
            <person name="Huang Y.H."/>
            <person name="Xu Z.Y."/>
            <person name="Chen M.L."/>
            <person name="Du X.Y."/>
            <person name="Qiu B.Y."/>
            <person name="Chen P.T."/>
            <person name="Zhang W."/>
            <person name="Slipinski A."/>
            <person name="Escalona H.E."/>
            <person name="Waterhouse R.M."/>
            <person name="Zwick A."/>
            <person name="Pang H."/>
        </authorList>
    </citation>
    <scope>NUCLEOTIDE SEQUENCE [LARGE SCALE GENOMIC DNA]</scope>
    <source>
        <strain evidence="3">SYSU2018</strain>
    </source>
</reference>
<dbReference type="InterPro" id="IPR000210">
    <property type="entry name" value="BTB/POZ_dom"/>
</dbReference>
<proteinExistence type="predicted"/>
<keyword evidence="1" id="KW-0175">Coiled coil</keyword>
<dbReference type="Gene3D" id="3.30.710.10">
    <property type="entry name" value="Potassium Channel Kv1.1, Chain A"/>
    <property type="match status" value="1"/>
</dbReference>
<evidence type="ECO:0000313" key="3">
    <source>
        <dbReference type="EMBL" id="KAL3271267.1"/>
    </source>
</evidence>
<name>A0ABD2MYH8_9CUCU</name>
<dbReference type="Pfam" id="PF00651">
    <property type="entry name" value="BTB"/>
    <property type="match status" value="1"/>
</dbReference>
<dbReference type="EMBL" id="JABFTP020000042">
    <property type="protein sequence ID" value="KAL3271267.1"/>
    <property type="molecule type" value="Genomic_DNA"/>
</dbReference>
<dbReference type="AlphaFoldDB" id="A0ABD2MYH8"/>
<keyword evidence="4" id="KW-1185">Reference proteome</keyword>
<dbReference type="CDD" id="cd18501">
    <property type="entry name" value="BACK_ANKFY1_Rank5"/>
    <property type="match status" value="1"/>
</dbReference>
<dbReference type="InterPro" id="IPR011333">
    <property type="entry name" value="SKP1/BTB/POZ_sf"/>
</dbReference>
<evidence type="ECO:0000256" key="1">
    <source>
        <dbReference type="SAM" id="Coils"/>
    </source>
</evidence>
<protein>
    <recommendedName>
        <fullName evidence="2">BTB domain-containing protein</fullName>
    </recommendedName>
</protein>
<comment type="caution">
    <text evidence="3">The sequence shown here is derived from an EMBL/GenBank/DDBJ whole genome shotgun (WGS) entry which is preliminary data.</text>
</comment>
<organism evidence="3 4">
    <name type="scientific">Cryptolaemus montrouzieri</name>
    <dbReference type="NCBI Taxonomy" id="559131"/>
    <lineage>
        <taxon>Eukaryota</taxon>
        <taxon>Metazoa</taxon>
        <taxon>Ecdysozoa</taxon>
        <taxon>Arthropoda</taxon>
        <taxon>Hexapoda</taxon>
        <taxon>Insecta</taxon>
        <taxon>Pterygota</taxon>
        <taxon>Neoptera</taxon>
        <taxon>Endopterygota</taxon>
        <taxon>Coleoptera</taxon>
        <taxon>Polyphaga</taxon>
        <taxon>Cucujiformia</taxon>
        <taxon>Coccinelloidea</taxon>
        <taxon>Coccinellidae</taxon>
        <taxon>Scymninae</taxon>
        <taxon>Scymnini</taxon>
        <taxon>Cryptolaemus</taxon>
    </lineage>
</organism>
<dbReference type="PROSITE" id="PS50097">
    <property type="entry name" value="BTB"/>
    <property type="match status" value="1"/>
</dbReference>
<dbReference type="Proteomes" id="UP001516400">
    <property type="component" value="Unassembled WGS sequence"/>
</dbReference>
<evidence type="ECO:0000259" key="2">
    <source>
        <dbReference type="PROSITE" id="PS50097"/>
    </source>
</evidence>
<accession>A0ABD2MYH8</accession>
<dbReference type="SMART" id="SM00225">
    <property type="entry name" value="BTB"/>
    <property type="match status" value="1"/>
</dbReference>